<keyword evidence="2" id="KW-1185">Reference proteome</keyword>
<protein>
    <submittedName>
        <fullName evidence="1">Uncharacterized protein</fullName>
    </submittedName>
</protein>
<organism evidence="1 2">
    <name type="scientific">Desulfonema magnum</name>
    <dbReference type="NCBI Taxonomy" id="45655"/>
    <lineage>
        <taxon>Bacteria</taxon>
        <taxon>Pseudomonadati</taxon>
        <taxon>Thermodesulfobacteriota</taxon>
        <taxon>Desulfobacteria</taxon>
        <taxon>Desulfobacterales</taxon>
        <taxon>Desulfococcaceae</taxon>
        <taxon>Desulfonema</taxon>
    </lineage>
</organism>
<dbReference type="AlphaFoldDB" id="A0A975BQQ4"/>
<dbReference type="EMBL" id="CP061800">
    <property type="protein sequence ID" value="QTA89643.1"/>
    <property type="molecule type" value="Genomic_DNA"/>
</dbReference>
<evidence type="ECO:0000313" key="1">
    <source>
        <dbReference type="EMBL" id="QTA89643.1"/>
    </source>
</evidence>
<gene>
    <name evidence="1" type="ORF">dnm_056990</name>
</gene>
<dbReference type="KEGG" id="dmm:dnm_056990"/>
<name>A0A975BQQ4_9BACT</name>
<proteinExistence type="predicted"/>
<evidence type="ECO:0000313" key="2">
    <source>
        <dbReference type="Proteomes" id="UP000663722"/>
    </source>
</evidence>
<dbReference type="Proteomes" id="UP000663722">
    <property type="component" value="Chromosome"/>
</dbReference>
<sequence>MFGTIRRSNFSPGGTEKTRNICFSNKLQDYFQWSLRD</sequence>
<accession>A0A975BQQ4</accession>
<reference evidence="1" key="1">
    <citation type="journal article" date="2021" name="Microb. Physiol.">
        <title>Proteogenomic Insights into the Physiology of Marine, Sulfate-Reducing, Filamentous Desulfonema limicola and Desulfonema magnum.</title>
        <authorList>
            <person name="Schnaars V."/>
            <person name="Wohlbrand L."/>
            <person name="Scheve S."/>
            <person name="Hinrichs C."/>
            <person name="Reinhardt R."/>
            <person name="Rabus R."/>
        </authorList>
    </citation>
    <scope>NUCLEOTIDE SEQUENCE</scope>
    <source>
        <strain evidence="1">4be13</strain>
    </source>
</reference>